<evidence type="ECO:0000256" key="4">
    <source>
        <dbReference type="ARBA" id="ARBA00023136"/>
    </source>
</evidence>
<keyword evidence="3 6" id="KW-1133">Transmembrane helix</keyword>
<dbReference type="InterPro" id="IPR000615">
    <property type="entry name" value="Bestrophin"/>
</dbReference>
<evidence type="ECO:0000256" key="1">
    <source>
        <dbReference type="ARBA" id="ARBA00004370"/>
    </source>
</evidence>
<dbReference type="InterPro" id="IPR021134">
    <property type="entry name" value="Bestrophin-like"/>
</dbReference>
<sequence length="376" mass="43151">MVWQDMLAYVILYYSLSLIYRFALPEDYKRDFESFVIHCARFRNLIPVSFVLGFYVSLVVNRWWGTYQSLPWPDTLSILVSTHVKGEDNAAKEIRGTILRYVNLTIALTFAMVSPVVRNEYPTPQHFVNAGYMTVSELEILDDLEKKTTQHKTWVPIMWACRLVDKAREEGRVRSAAAQKMIMDEILKVRGSCGGLLGWNTYNIPLVYTQVVTIAVYSFFLFSLIGEQFLDPAQQYYKEASIDLYVPIFALLQLFFYVGWLKVAEALLNPFGADDHDFDMTYSLGNLTVSFFSIGKQKNLRTTISRMLTEPLSNELPALLQGKKEDLTTPVEAIDEEEVENQDFFLVKPDSPVRTLSSSVTYVTCQMNEVNMQNDV</sequence>
<feature type="transmembrane region" description="Helical" evidence="6">
    <location>
        <begin position="6"/>
        <end position="24"/>
    </location>
</feature>
<feature type="transmembrane region" description="Helical" evidence="6">
    <location>
        <begin position="45"/>
        <end position="64"/>
    </location>
</feature>
<reference evidence="7 8" key="2">
    <citation type="submission" date="2019-01" db="EMBL/GenBank/DDBJ databases">
        <title>The decoding of complex shrimp genome reveals the adaptation for benthos swimmer, frequently molting mechanism and breeding impact on genome.</title>
        <authorList>
            <person name="Sun Y."/>
            <person name="Gao Y."/>
            <person name="Yu Y."/>
        </authorList>
    </citation>
    <scope>NUCLEOTIDE SEQUENCE [LARGE SCALE GENOMIC DNA]</scope>
    <source>
        <tissue evidence="7">Muscle</tissue>
    </source>
</reference>
<dbReference type="Pfam" id="PF01062">
    <property type="entry name" value="Bestrophin"/>
    <property type="match status" value="1"/>
</dbReference>
<proteinExistence type="inferred from homology"/>
<dbReference type="GO" id="GO:0005886">
    <property type="term" value="C:plasma membrane"/>
    <property type="evidence" value="ECO:0007669"/>
    <property type="project" value="UniProtKB-SubCell"/>
</dbReference>
<feature type="transmembrane region" description="Helical" evidence="6">
    <location>
        <begin position="207"/>
        <end position="230"/>
    </location>
</feature>
<dbReference type="EMBL" id="QCYY01000892">
    <property type="protein sequence ID" value="ROT82045.1"/>
    <property type="molecule type" value="Genomic_DNA"/>
</dbReference>
<feature type="transmembrane region" description="Helical" evidence="6">
    <location>
        <begin position="242"/>
        <end position="260"/>
    </location>
</feature>
<keyword evidence="6" id="KW-1003">Cell membrane</keyword>
<keyword evidence="8" id="KW-1185">Reference proteome</keyword>
<comment type="function">
    <text evidence="6">Forms chloride channels.</text>
</comment>
<reference evidence="7 8" key="1">
    <citation type="submission" date="2018-04" db="EMBL/GenBank/DDBJ databases">
        <authorList>
            <person name="Zhang X."/>
            <person name="Yuan J."/>
            <person name="Li F."/>
            <person name="Xiang J."/>
        </authorList>
    </citation>
    <scope>NUCLEOTIDE SEQUENCE [LARGE SCALE GENOMIC DNA]</scope>
    <source>
        <tissue evidence="7">Muscle</tissue>
    </source>
</reference>
<gene>
    <name evidence="7" type="ORF">C7M84_024786</name>
</gene>
<protein>
    <recommendedName>
        <fullName evidence="6">Bestrophin homolog</fullName>
    </recommendedName>
</protein>
<dbReference type="GO" id="GO:0034707">
    <property type="term" value="C:chloride channel complex"/>
    <property type="evidence" value="ECO:0007669"/>
    <property type="project" value="UniProtKB-KW"/>
</dbReference>
<evidence type="ECO:0000256" key="2">
    <source>
        <dbReference type="ARBA" id="ARBA00022692"/>
    </source>
</evidence>
<keyword evidence="6" id="KW-0406">Ion transport</keyword>
<organism evidence="7 8">
    <name type="scientific">Penaeus vannamei</name>
    <name type="common">Whiteleg shrimp</name>
    <name type="synonym">Litopenaeus vannamei</name>
    <dbReference type="NCBI Taxonomy" id="6689"/>
    <lineage>
        <taxon>Eukaryota</taxon>
        <taxon>Metazoa</taxon>
        <taxon>Ecdysozoa</taxon>
        <taxon>Arthropoda</taxon>
        <taxon>Crustacea</taxon>
        <taxon>Multicrustacea</taxon>
        <taxon>Malacostraca</taxon>
        <taxon>Eumalacostraca</taxon>
        <taxon>Eucarida</taxon>
        <taxon>Decapoda</taxon>
        <taxon>Dendrobranchiata</taxon>
        <taxon>Penaeoidea</taxon>
        <taxon>Penaeidae</taxon>
        <taxon>Penaeus</taxon>
    </lineage>
</organism>
<evidence type="ECO:0000256" key="6">
    <source>
        <dbReference type="RuleBase" id="RU363126"/>
    </source>
</evidence>
<keyword evidence="4 6" id="KW-0472">Membrane</keyword>
<dbReference type="Proteomes" id="UP000283509">
    <property type="component" value="Unassembled WGS sequence"/>
</dbReference>
<dbReference type="OrthoDB" id="201595at2759"/>
<evidence type="ECO:0000256" key="3">
    <source>
        <dbReference type="ARBA" id="ARBA00022989"/>
    </source>
</evidence>
<name>A0A423U021_PENVA</name>
<keyword evidence="6" id="KW-0407">Ion channel</keyword>
<dbReference type="AlphaFoldDB" id="A0A423U021"/>
<comment type="caution">
    <text evidence="7">The sequence shown here is derived from an EMBL/GenBank/DDBJ whole genome shotgun (WGS) entry which is preliminary data.</text>
</comment>
<evidence type="ECO:0000313" key="8">
    <source>
        <dbReference type="Proteomes" id="UP000283509"/>
    </source>
</evidence>
<accession>A0A423U021</accession>
<evidence type="ECO:0000256" key="5">
    <source>
        <dbReference type="ARBA" id="ARBA00034769"/>
    </source>
</evidence>
<keyword evidence="6" id="KW-0869">Chloride channel</keyword>
<keyword evidence="6" id="KW-0813">Transport</keyword>
<dbReference type="PANTHER" id="PTHR10736">
    <property type="entry name" value="BESTROPHIN"/>
    <property type="match status" value="1"/>
</dbReference>
<comment type="similarity">
    <text evidence="5 6">Belongs to the anion channel-forming bestrophin (TC 1.A.46) family. Calcium-sensitive chloride channel subfamily.</text>
</comment>
<keyword evidence="2 6" id="KW-0812">Transmembrane</keyword>
<keyword evidence="6" id="KW-0868">Chloride</keyword>
<evidence type="ECO:0000313" key="7">
    <source>
        <dbReference type="EMBL" id="ROT82045.1"/>
    </source>
</evidence>
<dbReference type="GO" id="GO:0005254">
    <property type="term" value="F:chloride channel activity"/>
    <property type="evidence" value="ECO:0007669"/>
    <property type="project" value="UniProtKB-KW"/>
</dbReference>
<comment type="subcellular location">
    <subcellularLocation>
        <location evidence="6">Cell membrane</location>
        <topology evidence="6">Multi-pass membrane protein</topology>
    </subcellularLocation>
    <subcellularLocation>
        <location evidence="1">Membrane</location>
    </subcellularLocation>
</comment>